<dbReference type="STRING" id="880156.AM629_10865"/>
<dbReference type="InterPro" id="IPR011051">
    <property type="entry name" value="RmlC_Cupin_sf"/>
</dbReference>
<feature type="domain" description="Cupin type-2" evidence="2">
    <location>
        <begin position="61"/>
        <end position="126"/>
    </location>
</feature>
<evidence type="ECO:0000259" key="2">
    <source>
        <dbReference type="Pfam" id="PF07883"/>
    </source>
</evidence>
<dbReference type="SUPFAM" id="SSF51182">
    <property type="entry name" value="RmlC-like cupins"/>
    <property type="match status" value="1"/>
</dbReference>
<dbReference type="EMBL" id="VTUW01000015">
    <property type="protein sequence ID" value="KAA1189829.1"/>
    <property type="molecule type" value="Genomic_DNA"/>
</dbReference>
<evidence type="ECO:0000256" key="1">
    <source>
        <dbReference type="ARBA" id="ARBA00022723"/>
    </source>
</evidence>
<keyword evidence="1" id="KW-0479">Metal-binding</keyword>
<gene>
    <name evidence="3" type="ORF">F0L16_09950</name>
</gene>
<dbReference type="PANTHER" id="PTHR35848">
    <property type="entry name" value="OXALATE-BINDING PROTEIN"/>
    <property type="match status" value="1"/>
</dbReference>
<dbReference type="AlphaFoldDB" id="A0A5B0WVD2"/>
<sequence length="350" mass="39689">MKSLSEDKKMINIIKRATIPIINSVFKDGVEHMIGAVQPLAQLPQYQNFVKNQQPLSISFAELAPGEVHKPHQHNVASMVIITSGKATLIGDTIALVEKGDVICIPAGNQHGFRCDKGEGLDALSIQYDADGLFSEKHANINFSASEIPQQALLNFNEQCCVKAEQTLFFQMFKDGRMKDERNLNIFKGWLRQWSEIFQYIMYARQSMVVDGRYHPLFLEHFKDELGHDELLPPKRGWDAQIDSYGNWFVLKMFQLDNLEKLIIVHLVLEKCADMFHLLANSQVSDPGEYIAAHSTLDHGHSALGSELYQHISHEESLALQQLCAQAWEMMILLLERIAVLTLNEIENMG</sequence>
<dbReference type="InterPro" id="IPR051610">
    <property type="entry name" value="GPI/OXD"/>
</dbReference>
<evidence type="ECO:0000313" key="4">
    <source>
        <dbReference type="Proteomes" id="UP000322184"/>
    </source>
</evidence>
<dbReference type="InterPro" id="IPR013096">
    <property type="entry name" value="Cupin_2"/>
</dbReference>
<dbReference type="GO" id="GO:0046872">
    <property type="term" value="F:metal ion binding"/>
    <property type="evidence" value="ECO:0007669"/>
    <property type="project" value="UniProtKB-KW"/>
</dbReference>
<evidence type="ECO:0000313" key="3">
    <source>
        <dbReference type="EMBL" id="KAA1189829.1"/>
    </source>
</evidence>
<proteinExistence type="predicted"/>
<dbReference type="Gene3D" id="2.60.120.10">
    <property type="entry name" value="Jelly Rolls"/>
    <property type="match status" value="1"/>
</dbReference>
<dbReference type="Proteomes" id="UP000322184">
    <property type="component" value="Unassembled WGS sequence"/>
</dbReference>
<name>A0A5B0WVD2_9GAMM</name>
<comment type="caution">
    <text evidence="3">The sequence shown here is derived from an EMBL/GenBank/DDBJ whole genome shotgun (WGS) entry which is preliminary data.</text>
</comment>
<dbReference type="InterPro" id="IPR014710">
    <property type="entry name" value="RmlC-like_jellyroll"/>
</dbReference>
<reference evidence="3 4" key="1">
    <citation type="submission" date="2019-09" db="EMBL/GenBank/DDBJ databases">
        <title>Whole genome sequence of Photorhabdus heterorhabditis strain ETL (Enterobacteriales: Enterobacteriaceae) a bacterial symbiont of Heterorhabditis zealandica strain ETL (Rhabditida: Heterorhabditidae).</title>
        <authorList>
            <person name="Lulamba T.E."/>
            <person name="Serepa-Dlamini M.H."/>
        </authorList>
    </citation>
    <scope>NUCLEOTIDE SEQUENCE [LARGE SCALE GENOMIC DNA]</scope>
    <source>
        <strain evidence="3 4">ETL</strain>
    </source>
</reference>
<protein>
    <submittedName>
        <fullName evidence="3">Cupin domain-containing protein</fullName>
    </submittedName>
</protein>
<accession>A0A5B0WVD2</accession>
<organism evidence="3 4">
    <name type="scientific">Photorhabdus heterorhabditis</name>
    <dbReference type="NCBI Taxonomy" id="880156"/>
    <lineage>
        <taxon>Bacteria</taxon>
        <taxon>Pseudomonadati</taxon>
        <taxon>Pseudomonadota</taxon>
        <taxon>Gammaproteobacteria</taxon>
        <taxon>Enterobacterales</taxon>
        <taxon>Morganellaceae</taxon>
        <taxon>Photorhabdus</taxon>
    </lineage>
</organism>
<dbReference type="PANTHER" id="PTHR35848:SF6">
    <property type="entry name" value="CUPIN TYPE-2 DOMAIN-CONTAINING PROTEIN"/>
    <property type="match status" value="1"/>
</dbReference>
<dbReference type="Pfam" id="PF07883">
    <property type="entry name" value="Cupin_2"/>
    <property type="match status" value="1"/>
</dbReference>